<name>A0A0C2C7L2_9BILA</name>
<evidence type="ECO:0000256" key="1">
    <source>
        <dbReference type="SAM" id="MobiDB-lite"/>
    </source>
</evidence>
<accession>A0A0C2C7L2</accession>
<gene>
    <name evidence="2" type="ORF">ANCDUO_17616</name>
</gene>
<dbReference type="EMBL" id="KN744043">
    <property type="protein sequence ID" value="KIH52283.1"/>
    <property type="molecule type" value="Genomic_DNA"/>
</dbReference>
<dbReference type="AlphaFoldDB" id="A0A0C2C7L2"/>
<dbReference type="Proteomes" id="UP000054047">
    <property type="component" value="Unassembled WGS sequence"/>
</dbReference>
<evidence type="ECO:0000313" key="3">
    <source>
        <dbReference type="Proteomes" id="UP000054047"/>
    </source>
</evidence>
<protein>
    <submittedName>
        <fullName evidence="2">Uncharacterized protein</fullName>
    </submittedName>
</protein>
<feature type="region of interest" description="Disordered" evidence="1">
    <location>
        <begin position="77"/>
        <end position="107"/>
    </location>
</feature>
<evidence type="ECO:0000313" key="2">
    <source>
        <dbReference type="EMBL" id="KIH52283.1"/>
    </source>
</evidence>
<organism evidence="2 3">
    <name type="scientific">Ancylostoma duodenale</name>
    <dbReference type="NCBI Taxonomy" id="51022"/>
    <lineage>
        <taxon>Eukaryota</taxon>
        <taxon>Metazoa</taxon>
        <taxon>Ecdysozoa</taxon>
        <taxon>Nematoda</taxon>
        <taxon>Chromadorea</taxon>
        <taxon>Rhabditida</taxon>
        <taxon>Rhabditina</taxon>
        <taxon>Rhabditomorpha</taxon>
        <taxon>Strongyloidea</taxon>
        <taxon>Ancylostomatidae</taxon>
        <taxon>Ancylostomatinae</taxon>
        <taxon>Ancylostoma</taxon>
    </lineage>
</organism>
<keyword evidence="3" id="KW-1185">Reference proteome</keyword>
<reference evidence="2 3" key="1">
    <citation type="submission" date="2013-12" db="EMBL/GenBank/DDBJ databases">
        <title>Draft genome of the parsitic nematode Ancylostoma duodenale.</title>
        <authorList>
            <person name="Mitreva M."/>
        </authorList>
    </citation>
    <scope>NUCLEOTIDE SEQUENCE [LARGE SCALE GENOMIC DNA]</scope>
    <source>
        <strain evidence="2 3">Zhejiang</strain>
    </source>
</reference>
<proteinExistence type="predicted"/>
<sequence>MEMKILRLMVGATPHVTITSALRTYDSGLGGLEIAEKSHQARLQWFSHVLHVGRDKVCQISFKLEIPGKLLVGHDTRQPQVGRNLPHQAHDNGKDHKRRLCHQTEKC</sequence>